<evidence type="ECO:0000313" key="2">
    <source>
        <dbReference type="Proteomes" id="UP000663722"/>
    </source>
</evidence>
<accession>A0A975BR01</accession>
<reference evidence="1" key="1">
    <citation type="journal article" date="2021" name="Microb. Physiol.">
        <title>Proteogenomic Insights into the Physiology of Marine, Sulfate-Reducing, Filamentous Desulfonema limicola and Desulfonema magnum.</title>
        <authorList>
            <person name="Schnaars V."/>
            <person name="Wohlbrand L."/>
            <person name="Scheve S."/>
            <person name="Hinrichs C."/>
            <person name="Reinhardt R."/>
            <person name="Rabus R."/>
        </authorList>
    </citation>
    <scope>NUCLEOTIDE SEQUENCE</scope>
    <source>
        <strain evidence="1">4be13</strain>
    </source>
</reference>
<sequence length="46" mass="5578">MFSHMFSIIDRYLPRFYNKSTNGTKDGFERLLKKFWAMSQCRTARP</sequence>
<proteinExistence type="predicted"/>
<dbReference type="AlphaFoldDB" id="A0A975BR01"/>
<dbReference type="Proteomes" id="UP000663722">
    <property type="component" value="Chromosome"/>
</dbReference>
<dbReference type="EMBL" id="CP061800">
    <property type="protein sequence ID" value="QTA89960.1"/>
    <property type="molecule type" value="Genomic_DNA"/>
</dbReference>
<name>A0A975BR01_9BACT</name>
<gene>
    <name evidence="1" type="ORF">dnm_060190</name>
</gene>
<evidence type="ECO:0000313" key="1">
    <source>
        <dbReference type="EMBL" id="QTA89960.1"/>
    </source>
</evidence>
<keyword evidence="2" id="KW-1185">Reference proteome</keyword>
<protein>
    <submittedName>
        <fullName evidence="1">Uncharacterized protein</fullName>
    </submittedName>
</protein>
<organism evidence="1 2">
    <name type="scientific">Desulfonema magnum</name>
    <dbReference type="NCBI Taxonomy" id="45655"/>
    <lineage>
        <taxon>Bacteria</taxon>
        <taxon>Pseudomonadati</taxon>
        <taxon>Thermodesulfobacteriota</taxon>
        <taxon>Desulfobacteria</taxon>
        <taxon>Desulfobacterales</taxon>
        <taxon>Desulfococcaceae</taxon>
        <taxon>Desulfonema</taxon>
    </lineage>
</organism>
<dbReference type="KEGG" id="dmm:dnm_060190"/>